<evidence type="ECO:0000313" key="6">
    <source>
        <dbReference type="EMBL" id="GAA0623450.1"/>
    </source>
</evidence>
<dbReference type="PANTHER" id="PTHR19211:SF6">
    <property type="entry name" value="BLL7188 PROTEIN"/>
    <property type="match status" value="1"/>
</dbReference>
<feature type="coiled-coil region" evidence="4">
    <location>
        <begin position="220"/>
        <end position="247"/>
    </location>
</feature>
<dbReference type="RefSeq" id="WP_343793187.1">
    <property type="nucleotide sequence ID" value="NZ_BAAAGA010000005.1"/>
</dbReference>
<keyword evidence="7" id="KW-1185">Reference proteome</keyword>
<dbReference type="Proteomes" id="UP001501352">
    <property type="component" value="Unassembled WGS sequence"/>
</dbReference>
<dbReference type="InterPro" id="IPR017871">
    <property type="entry name" value="ABC_transporter-like_CS"/>
</dbReference>
<reference evidence="6 7" key="1">
    <citation type="journal article" date="2019" name="Int. J. Syst. Evol. Microbiol.">
        <title>The Global Catalogue of Microorganisms (GCM) 10K type strain sequencing project: providing services to taxonomists for standard genome sequencing and annotation.</title>
        <authorList>
            <consortium name="The Broad Institute Genomics Platform"/>
            <consortium name="The Broad Institute Genome Sequencing Center for Infectious Disease"/>
            <person name="Wu L."/>
            <person name="Ma J."/>
        </authorList>
    </citation>
    <scope>NUCLEOTIDE SEQUENCE [LARGE SCALE GENOMIC DNA]</scope>
    <source>
        <strain evidence="6 7">JCM 12928</strain>
    </source>
</reference>
<name>A0ABN1GY94_9CAUL</name>
<dbReference type="PROSITE" id="PS00211">
    <property type="entry name" value="ABC_TRANSPORTER_1"/>
    <property type="match status" value="1"/>
</dbReference>
<evidence type="ECO:0000256" key="2">
    <source>
        <dbReference type="ARBA" id="ARBA00022741"/>
    </source>
</evidence>
<keyword evidence="2" id="KW-0547">Nucleotide-binding</keyword>
<keyword evidence="4" id="KW-0175">Coiled coil</keyword>
<dbReference type="GO" id="GO:0005524">
    <property type="term" value="F:ATP binding"/>
    <property type="evidence" value="ECO:0007669"/>
    <property type="project" value="UniProtKB-KW"/>
</dbReference>
<sequence>MTLDRVAARTPDGHTLFSDLSLAFGRERTGIVGRNGSGKTTLLRLILGQAEPAEGTVARAGTVGWLEQRRDAGPAETVANLLDVAEPLAIVARVLAGEADGDDFDLADWTLDERIAAALTDVGLPGLKMARHAASLSGGEQTRVRLAGLLLRQPDLLVLDEPTNHLDADGRAAIADLLGRWPGGVVVVSHDRALLRRMDRIVELSGLGVATYGGGYDLYAERKAAERATAERDLATAERDASRVFRENQKAVERKARRDKAGRAFAAKASEPRILLGAMAERAENSGAREHALAQRRAEEAEAQLVEAREMVERIRALDIPMPSTGLSAGRTVAVLEAASWVAPSGRTILVPTSLRITGPERIAVTGPNGAGKTTLLKLLAGELETTSGRVERPVAAALLDQDAAILRPDESLLEAWMRLNPEGTPNEAHAALARFLFRNTAAQRVVGTLSGGERLRAALACVMTGKSPPQLLILDEPTNHLDLESIAAVEAALRVYDGALVVVSHDPDFLEAIVIGRTILLDQPQPTTSPLRRATGRD</sequence>
<dbReference type="InterPro" id="IPR027417">
    <property type="entry name" value="P-loop_NTPase"/>
</dbReference>
<feature type="coiled-coil region" evidence="4">
    <location>
        <begin position="291"/>
        <end position="318"/>
    </location>
</feature>
<dbReference type="SUPFAM" id="SSF52540">
    <property type="entry name" value="P-loop containing nucleoside triphosphate hydrolases"/>
    <property type="match status" value="2"/>
</dbReference>
<evidence type="ECO:0000259" key="5">
    <source>
        <dbReference type="PROSITE" id="PS50893"/>
    </source>
</evidence>
<dbReference type="SMART" id="SM00382">
    <property type="entry name" value="AAA"/>
    <property type="match status" value="2"/>
</dbReference>
<evidence type="ECO:0000256" key="3">
    <source>
        <dbReference type="ARBA" id="ARBA00022840"/>
    </source>
</evidence>
<feature type="domain" description="ABC transporter" evidence="5">
    <location>
        <begin position="1"/>
        <end position="231"/>
    </location>
</feature>
<keyword evidence="1" id="KW-0677">Repeat</keyword>
<comment type="caution">
    <text evidence="6">The sequence shown here is derived from an EMBL/GenBank/DDBJ whole genome shotgun (WGS) entry which is preliminary data.</text>
</comment>
<keyword evidence="3 6" id="KW-0067">ATP-binding</keyword>
<dbReference type="Gene3D" id="3.40.50.300">
    <property type="entry name" value="P-loop containing nucleotide triphosphate hydrolases"/>
    <property type="match status" value="2"/>
</dbReference>
<evidence type="ECO:0000256" key="4">
    <source>
        <dbReference type="SAM" id="Coils"/>
    </source>
</evidence>
<proteinExistence type="predicted"/>
<dbReference type="InterPro" id="IPR050611">
    <property type="entry name" value="ABCF"/>
</dbReference>
<dbReference type="PANTHER" id="PTHR19211">
    <property type="entry name" value="ATP-BINDING TRANSPORT PROTEIN-RELATED"/>
    <property type="match status" value="1"/>
</dbReference>
<organism evidence="6 7">
    <name type="scientific">Brevundimonas kwangchunensis</name>
    <dbReference type="NCBI Taxonomy" id="322163"/>
    <lineage>
        <taxon>Bacteria</taxon>
        <taxon>Pseudomonadati</taxon>
        <taxon>Pseudomonadota</taxon>
        <taxon>Alphaproteobacteria</taxon>
        <taxon>Caulobacterales</taxon>
        <taxon>Caulobacteraceae</taxon>
        <taxon>Brevundimonas</taxon>
    </lineage>
</organism>
<dbReference type="Pfam" id="PF00005">
    <property type="entry name" value="ABC_tran"/>
    <property type="match status" value="2"/>
</dbReference>
<dbReference type="CDD" id="cd03221">
    <property type="entry name" value="ABCF_EF-3"/>
    <property type="match status" value="2"/>
</dbReference>
<dbReference type="EMBL" id="BAAAGA010000005">
    <property type="protein sequence ID" value="GAA0623450.1"/>
    <property type="molecule type" value="Genomic_DNA"/>
</dbReference>
<feature type="domain" description="ABC transporter" evidence="5">
    <location>
        <begin position="330"/>
        <end position="538"/>
    </location>
</feature>
<dbReference type="InterPro" id="IPR003439">
    <property type="entry name" value="ABC_transporter-like_ATP-bd"/>
</dbReference>
<accession>A0ABN1GY94</accession>
<evidence type="ECO:0000256" key="1">
    <source>
        <dbReference type="ARBA" id="ARBA00022737"/>
    </source>
</evidence>
<protein>
    <submittedName>
        <fullName evidence="6">ABC-F family ATP-binding cassette domain-containing protein</fullName>
    </submittedName>
</protein>
<dbReference type="InterPro" id="IPR003593">
    <property type="entry name" value="AAA+_ATPase"/>
</dbReference>
<dbReference type="PROSITE" id="PS50893">
    <property type="entry name" value="ABC_TRANSPORTER_2"/>
    <property type="match status" value="2"/>
</dbReference>
<evidence type="ECO:0000313" key="7">
    <source>
        <dbReference type="Proteomes" id="UP001501352"/>
    </source>
</evidence>
<gene>
    <name evidence="6" type="ORF">GCM10009422_19390</name>
</gene>